<dbReference type="GO" id="GO:0022857">
    <property type="term" value="F:transmembrane transporter activity"/>
    <property type="evidence" value="ECO:0007669"/>
    <property type="project" value="UniProtKB-UniRule"/>
</dbReference>
<evidence type="ECO:0000256" key="1">
    <source>
        <dbReference type="ARBA" id="ARBA00004429"/>
    </source>
</evidence>
<feature type="transmembrane region" description="Helical" evidence="9">
    <location>
        <begin position="9"/>
        <end position="29"/>
    </location>
</feature>
<comment type="subcellular location">
    <subcellularLocation>
        <location evidence="1 9">Cell inner membrane</location>
        <topology evidence="1 9">Multi-pass membrane protein</topology>
    </subcellularLocation>
</comment>
<dbReference type="Proteomes" id="UP000186141">
    <property type="component" value="Unassembled WGS sequence"/>
</dbReference>
<feature type="transmembrane region" description="Helical" evidence="9">
    <location>
        <begin position="49"/>
        <end position="67"/>
    </location>
</feature>
<dbReference type="EMBL" id="FTOT01000006">
    <property type="protein sequence ID" value="SIT13536.1"/>
    <property type="molecule type" value="Genomic_DNA"/>
</dbReference>
<dbReference type="Pfam" id="PF04290">
    <property type="entry name" value="DctQ"/>
    <property type="match status" value="1"/>
</dbReference>
<evidence type="ECO:0000256" key="6">
    <source>
        <dbReference type="ARBA" id="ARBA00022989"/>
    </source>
</evidence>
<dbReference type="OrthoDB" id="2877624at2"/>
<keyword evidence="5 9" id="KW-0812">Transmembrane</keyword>
<keyword evidence="4 9" id="KW-0997">Cell inner membrane</keyword>
<comment type="function">
    <text evidence="9">Part of the tripartite ATP-independent periplasmic (TRAP) transport system.</text>
</comment>
<keyword evidence="12" id="KW-1185">Reference proteome</keyword>
<dbReference type="PANTHER" id="PTHR35011">
    <property type="entry name" value="2,3-DIKETO-L-GULONATE TRAP TRANSPORTER SMALL PERMEASE PROTEIN YIAM"/>
    <property type="match status" value="1"/>
</dbReference>
<proteinExistence type="inferred from homology"/>
<evidence type="ECO:0000256" key="4">
    <source>
        <dbReference type="ARBA" id="ARBA00022519"/>
    </source>
</evidence>
<dbReference type="InterPro" id="IPR055348">
    <property type="entry name" value="DctQ"/>
</dbReference>
<comment type="similarity">
    <text evidence="8 9">Belongs to the TRAP transporter small permease family.</text>
</comment>
<evidence type="ECO:0000313" key="11">
    <source>
        <dbReference type="EMBL" id="SIT13536.1"/>
    </source>
</evidence>
<protein>
    <recommendedName>
        <fullName evidence="9">TRAP transporter small permease protein</fullName>
    </recommendedName>
</protein>
<evidence type="ECO:0000256" key="3">
    <source>
        <dbReference type="ARBA" id="ARBA00022475"/>
    </source>
</evidence>
<comment type="subunit">
    <text evidence="9">The complex comprises the extracytoplasmic solute receptor protein and the two transmembrane proteins.</text>
</comment>
<feature type="domain" description="Tripartite ATP-independent periplasmic transporters DctQ component" evidence="10">
    <location>
        <begin position="25"/>
        <end position="154"/>
    </location>
</feature>
<evidence type="ECO:0000256" key="2">
    <source>
        <dbReference type="ARBA" id="ARBA00022448"/>
    </source>
</evidence>
<keyword evidence="2 9" id="KW-0813">Transport</keyword>
<dbReference type="AlphaFoldDB" id="A0A1N7PSI6"/>
<name>A0A1N7PSI6_9RHOB</name>
<keyword evidence="6 9" id="KW-1133">Transmembrane helix</keyword>
<evidence type="ECO:0000313" key="12">
    <source>
        <dbReference type="Proteomes" id="UP000186141"/>
    </source>
</evidence>
<evidence type="ECO:0000259" key="10">
    <source>
        <dbReference type="Pfam" id="PF04290"/>
    </source>
</evidence>
<keyword evidence="7 9" id="KW-0472">Membrane</keyword>
<evidence type="ECO:0000256" key="7">
    <source>
        <dbReference type="ARBA" id="ARBA00023136"/>
    </source>
</evidence>
<gene>
    <name evidence="11" type="ORF">SAMN05421774_10698</name>
</gene>
<dbReference type="PANTHER" id="PTHR35011:SF10">
    <property type="entry name" value="TRAP TRANSPORTER SMALL PERMEASE PROTEIN"/>
    <property type="match status" value="1"/>
</dbReference>
<dbReference type="RefSeq" id="WP_076532561.1">
    <property type="nucleotide sequence ID" value="NZ_BMEH01000006.1"/>
</dbReference>
<accession>A0A1N7PSI6</accession>
<feature type="transmembrane region" description="Helical" evidence="9">
    <location>
        <begin position="129"/>
        <end position="153"/>
    </location>
</feature>
<reference evidence="11 12" key="1">
    <citation type="submission" date="2017-01" db="EMBL/GenBank/DDBJ databases">
        <authorList>
            <person name="Mah S.A."/>
            <person name="Swanson W.J."/>
            <person name="Moy G.W."/>
            <person name="Vacquier V.D."/>
        </authorList>
    </citation>
    <scope>NUCLEOTIDE SEQUENCE [LARGE SCALE GENOMIC DNA]</scope>
    <source>
        <strain evidence="11 12">DSM 26375</strain>
    </source>
</reference>
<evidence type="ECO:0000256" key="8">
    <source>
        <dbReference type="ARBA" id="ARBA00038436"/>
    </source>
</evidence>
<sequence length="159" mass="16660">MIIGRLRVACYSATAVVLGILLLALTAVTFTDVVGRYLFSAPLPGGPELTELLVMAVVFGGLPALCLDDGHITADLVTQRLGPKALAFQLVLARLASVAVLGLACWQLWKIGVRLSGYGQTTVFLKVPLGPVAQTASVICGISATVVLGMVLMRVERAK</sequence>
<dbReference type="GO" id="GO:0005886">
    <property type="term" value="C:plasma membrane"/>
    <property type="evidence" value="ECO:0007669"/>
    <property type="project" value="UniProtKB-SubCell"/>
</dbReference>
<dbReference type="InterPro" id="IPR007387">
    <property type="entry name" value="TRAP_DctQ"/>
</dbReference>
<evidence type="ECO:0000256" key="5">
    <source>
        <dbReference type="ARBA" id="ARBA00022692"/>
    </source>
</evidence>
<dbReference type="GO" id="GO:0015740">
    <property type="term" value="P:C4-dicarboxylate transport"/>
    <property type="evidence" value="ECO:0007669"/>
    <property type="project" value="TreeGrafter"/>
</dbReference>
<dbReference type="STRING" id="1086013.SAMN05421774_10698"/>
<evidence type="ECO:0000256" key="9">
    <source>
        <dbReference type="RuleBase" id="RU369079"/>
    </source>
</evidence>
<keyword evidence="3" id="KW-1003">Cell membrane</keyword>
<organism evidence="11 12">
    <name type="scientific">Gemmobacter megaterium</name>
    <dbReference type="NCBI Taxonomy" id="1086013"/>
    <lineage>
        <taxon>Bacteria</taxon>
        <taxon>Pseudomonadati</taxon>
        <taxon>Pseudomonadota</taxon>
        <taxon>Alphaproteobacteria</taxon>
        <taxon>Rhodobacterales</taxon>
        <taxon>Paracoccaceae</taxon>
        <taxon>Gemmobacter</taxon>
    </lineage>
</organism>
<feature type="transmembrane region" description="Helical" evidence="9">
    <location>
        <begin position="87"/>
        <end position="109"/>
    </location>
</feature>